<dbReference type="AlphaFoldDB" id="A0A486V3H9"/>
<sequence length="115" mass="12742">MFKQNEKAISQIAEYIPRACRGMQLQEAKARLEKKIALYTDDGCDVAVLNAAFASALNSHTRESFFFVHRQAAARGGQMITGTTNYDEVPDVRCTLCGGYYKADDPESHECEDAA</sequence>
<protein>
    <submittedName>
        <fullName evidence="1">Uncharacterized protein</fullName>
    </submittedName>
</protein>
<organism evidence="1">
    <name type="scientific">Klebsiella pneumoniae</name>
    <dbReference type="NCBI Taxonomy" id="573"/>
    <lineage>
        <taxon>Bacteria</taxon>
        <taxon>Pseudomonadati</taxon>
        <taxon>Pseudomonadota</taxon>
        <taxon>Gammaproteobacteria</taxon>
        <taxon>Enterobacterales</taxon>
        <taxon>Enterobacteriaceae</taxon>
        <taxon>Klebsiella/Raoultella group</taxon>
        <taxon>Klebsiella</taxon>
        <taxon>Klebsiella pneumoniae complex</taxon>
    </lineage>
</organism>
<evidence type="ECO:0000313" key="1">
    <source>
        <dbReference type="EMBL" id="VGM45682.1"/>
    </source>
</evidence>
<name>A0A486V3H9_KLEPN</name>
<reference evidence="1" key="1">
    <citation type="submission" date="2019-03" db="EMBL/GenBank/DDBJ databases">
        <authorList>
            <consortium name="Pathogen Informatics"/>
        </authorList>
    </citation>
    <scope>NUCLEOTIDE SEQUENCE</scope>
    <source>
        <strain evidence="1">5012STDY7626355</strain>
    </source>
</reference>
<accession>A0A486V3H9</accession>
<gene>
    <name evidence="1" type="ORF">SAMEA4873556_04938</name>
</gene>
<proteinExistence type="predicted"/>
<dbReference type="EMBL" id="CAAHDC010000027">
    <property type="protein sequence ID" value="VGM45682.1"/>
    <property type="molecule type" value="Genomic_DNA"/>
</dbReference>